<proteinExistence type="predicted"/>
<dbReference type="EMBL" id="HE573019">
    <property type="protein sequence ID" value="CCC47276.1"/>
    <property type="molecule type" value="Genomic_DNA"/>
</dbReference>
<evidence type="ECO:0000256" key="1">
    <source>
        <dbReference type="ARBA" id="ARBA00022737"/>
    </source>
</evidence>
<reference evidence="4" key="1">
    <citation type="journal article" date="2012" name="Proc. Natl. Acad. Sci. U.S.A.">
        <title>Antigenic diversity is generated by distinct evolutionary mechanisms in African trypanosome species.</title>
        <authorList>
            <person name="Jackson A.P."/>
            <person name="Berry A."/>
            <person name="Aslett M."/>
            <person name="Allison H.C."/>
            <person name="Burton P."/>
            <person name="Vavrova-Anderson J."/>
            <person name="Brown R."/>
            <person name="Browne H."/>
            <person name="Corton N."/>
            <person name="Hauser H."/>
            <person name="Gamble J."/>
            <person name="Gilderthorp R."/>
            <person name="Marcello L."/>
            <person name="McQuillan J."/>
            <person name="Otto T.D."/>
            <person name="Quail M.A."/>
            <person name="Sanders M.J."/>
            <person name="van Tonder A."/>
            <person name="Ginger M.L."/>
            <person name="Field M.C."/>
            <person name="Barry J.D."/>
            <person name="Hertz-Fowler C."/>
            <person name="Berriman M."/>
        </authorList>
    </citation>
    <scope>NUCLEOTIDE SEQUENCE</scope>
    <source>
        <strain evidence="4">Y486</strain>
    </source>
</reference>
<evidence type="ECO:0000256" key="2">
    <source>
        <dbReference type="ARBA" id="ARBA00023043"/>
    </source>
</evidence>
<dbReference type="AlphaFoldDB" id="G0TTJ5"/>
<dbReference type="InterPro" id="IPR002110">
    <property type="entry name" value="Ankyrin_rpt"/>
</dbReference>
<protein>
    <submittedName>
        <fullName evidence="4">Uncharacterized protein</fullName>
    </submittedName>
</protein>
<dbReference type="Gene3D" id="1.25.40.20">
    <property type="entry name" value="Ankyrin repeat-containing domain"/>
    <property type="match status" value="1"/>
</dbReference>
<sequence length="621" mass="69958">MPPKLCFISPELRALARLLQNLDRRDFPELTVPGQRFPPITELQKLITEIKGRPLTEGELEDFLAVYGEVRYNLRGVDIEVVAESRVGTALKLTSRLDTICTDAGIPLSCVFPCISGMHNFFLEITTLKFSVKLAPVFYRLADVVCGLLQRALEEVNNFIVLRHEAGQSNTAFKLNVPDAHQYVRCAKSDETLLWMHTCANIQEEFYQAFAVIDGDLEVYMLHLRWYVGVCRETIYFDSANFIEDISVRKLWNAYVGKDAPACFAESFIPALRLFPDWSRVPLNSLPSSPSEGNKSGGTASTSLITRRIRLTQQTGAWMVEGLTAEEFDSIHVACRAFPDVFRNPCGTVYNVDKRSPGIPLEEEEFVGDVAHSASCLHRACFRNNERYVKTLLLRGSAVIVNTSVVDPVISTRFCWTPLLCAVNNPNSDPGEVVHMLLMEGADVHIRDDAQCTALYYAIANGYSEAARQLLKHSPHLRPSPWSESLLVALGAHHFHPRESDIRRLCDVLPSAEMLSVILPHQNSLPLVQLCIDIISGKLSGEERMPRPSDDHSLWCPDGDVELRTVEEEKYLADIVRHHSVLCRQSSEEVNRAKLLLYHRCYLLSCREHFKLDKKSNDSSS</sequence>
<name>G0TTJ5_TRYVY</name>
<keyword evidence="2 3" id="KW-0040">ANK repeat</keyword>
<keyword evidence="1" id="KW-0677">Repeat</keyword>
<accession>G0TTJ5</accession>
<dbReference type="Pfam" id="PF12796">
    <property type="entry name" value="Ank_2"/>
    <property type="match status" value="1"/>
</dbReference>
<evidence type="ECO:0000313" key="4">
    <source>
        <dbReference type="EMBL" id="CCC47276.1"/>
    </source>
</evidence>
<organism evidence="4">
    <name type="scientific">Trypanosoma vivax (strain Y486)</name>
    <dbReference type="NCBI Taxonomy" id="1055687"/>
    <lineage>
        <taxon>Eukaryota</taxon>
        <taxon>Discoba</taxon>
        <taxon>Euglenozoa</taxon>
        <taxon>Kinetoplastea</taxon>
        <taxon>Metakinetoplastina</taxon>
        <taxon>Trypanosomatida</taxon>
        <taxon>Trypanosomatidae</taxon>
        <taxon>Trypanosoma</taxon>
        <taxon>Duttonella</taxon>
    </lineage>
</organism>
<gene>
    <name evidence="4" type="ORF">TVY486_0304490</name>
</gene>
<dbReference type="SUPFAM" id="SSF48403">
    <property type="entry name" value="Ankyrin repeat"/>
    <property type="match status" value="1"/>
</dbReference>
<dbReference type="SMART" id="SM00248">
    <property type="entry name" value="ANK"/>
    <property type="match status" value="3"/>
</dbReference>
<dbReference type="VEuPathDB" id="TriTrypDB:TvY486_0304490"/>
<evidence type="ECO:0000256" key="3">
    <source>
        <dbReference type="PROSITE-ProRule" id="PRU00023"/>
    </source>
</evidence>
<dbReference type="PANTHER" id="PTHR24198">
    <property type="entry name" value="ANKYRIN REPEAT AND PROTEIN KINASE DOMAIN-CONTAINING PROTEIN"/>
    <property type="match status" value="1"/>
</dbReference>
<dbReference type="InterPro" id="IPR036770">
    <property type="entry name" value="Ankyrin_rpt-contain_sf"/>
</dbReference>
<dbReference type="PROSITE" id="PS50088">
    <property type="entry name" value="ANK_REPEAT"/>
    <property type="match status" value="1"/>
</dbReference>
<dbReference type="PANTHER" id="PTHR24198:SF165">
    <property type="entry name" value="ANKYRIN REPEAT-CONTAINING PROTEIN-RELATED"/>
    <property type="match status" value="1"/>
</dbReference>
<feature type="repeat" description="ANK" evidence="3">
    <location>
        <begin position="417"/>
        <end position="449"/>
    </location>
</feature>